<accession>A0AAD8Q9D9</accession>
<name>A0AAD8Q9D9_9PEZI</name>
<dbReference type="AlphaFoldDB" id="A0AAD8Q9D9"/>
<keyword evidence="1" id="KW-0472">Membrane</keyword>
<feature type="transmembrane region" description="Helical" evidence="1">
    <location>
        <begin position="21"/>
        <end position="46"/>
    </location>
</feature>
<keyword evidence="1" id="KW-1133">Transmembrane helix</keyword>
<keyword evidence="3" id="KW-1185">Reference proteome</keyword>
<proteinExistence type="predicted"/>
<sequence>MDGCPPTMATACLPTRFSGPLSLFGCPSVCLSVCLIVGLAAMAPALSCYNPSVSSGIPVFGAAAAAAALSKPDGCLSTIPRPSASSGPTVDRVRSRGTAVVRQTQLAGPVGTLWQETGNKPPYFACMCVSVLPLAYNDTMSGFVQSCPPFPPPLVLRVASLDARRPRTIPRYAESSPSPFVCLGKMVRFRDRNRQLTTARHSVRVGQQEIGQWCLARPLARSLSLSSACSPQQWRRRAWGRSVEQGR</sequence>
<dbReference type="GeneID" id="85441026"/>
<organism evidence="2 3">
    <name type="scientific">Colletotrichum navitas</name>
    <dbReference type="NCBI Taxonomy" id="681940"/>
    <lineage>
        <taxon>Eukaryota</taxon>
        <taxon>Fungi</taxon>
        <taxon>Dikarya</taxon>
        <taxon>Ascomycota</taxon>
        <taxon>Pezizomycotina</taxon>
        <taxon>Sordariomycetes</taxon>
        <taxon>Hypocreomycetidae</taxon>
        <taxon>Glomerellales</taxon>
        <taxon>Glomerellaceae</taxon>
        <taxon>Colletotrichum</taxon>
        <taxon>Colletotrichum graminicola species complex</taxon>
    </lineage>
</organism>
<evidence type="ECO:0000313" key="2">
    <source>
        <dbReference type="EMBL" id="KAK1598388.1"/>
    </source>
</evidence>
<keyword evidence="1" id="KW-0812">Transmembrane</keyword>
<gene>
    <name evidence="2" type="ORF">LY79DRAFT_539027</name>
</gene>
<dbReference type="RefSeq" id="XP_060419093.1">
    <property type="nucleotide sequence ID" value="XM_060556786.1"/>
</dbReference>
<evidence type="ECO:0000313" key="3">
    <source>
        <dbReference type="Proteomes" id="UP001230504"/>
    </source>
</evidence>
<comment type="caution">
    <text evidence="2">The sequence shown here is derived from an EMBL/GenBank/DDBJ whole genome shotgun (WGS) entry which is preliminary data.</text>
</comment>
<dbReference type="Proteomes" id="UP001230504">
    <property type="component" value="Unassembled WGS sequence"/>
</dbReference>
<evidence type="ECO:0000256" key="1">
    <source>
        <dbReference type="SAM" id="Phobius"/>
    </source>
</evidence>
<reference evidence="2" key="1">
    <citation type="submission" date="2021-06" db="EMBL/GenBank/DDBJ databases">
        <title>Comparative genomics, transcriptomics and evolutionary studies reveal genomic signatures of adaptation to plant cell wall in hemibiotrophic fungi.</title>
        <authorList>
            <consortium name="DOE Joint Genome Institute"/>
            <person name="Baroncelli R."/>
            <person name="Diaz J.F."/>
            <person name="Benocci T."/>
            <person name="Peng M."/>
            <person name="Battaglia E."/>
            <person name="Haridas S."/>
            <person name="Andreopoulos W."/>
            <person name="Labutti K."/>
            <person name="Pangilinan J."/>
            <person name="Floch G.L."/>
            <person name="Makela M.R."/>
            <person name="Henrissat B."/>
            <person name="Grigoriev I.V."/>
            <person name="Crouch J.A."/>
            <person name="De Vries R.P."/>
            <person name="Sukno S.A."/>
            <person name="Thon M.R."/>
        </authorList>
    </citation>
    <scope>NUCLEOTIDE SEQUENCE</scope>
    <source>
        <strain evidence="2">CBS 125086</strain>
    </source>
</reference>
<protein>
    <submittedName>
        <fullName evidence="2">Uncharacterized protein</fullName>
    </submittedName>
</protein>
<dbReference type="EMBL" id="JAHLJV010000005">
    <property type="protein sequence ID" value="KAK1598388.1"/>
    <property type="molecule type" value="Genomic_DNA"/>
</dbReference>